<evidence type="ECO:0000256" key="10">
    <source>
        <dbReference type="SAM" id="Phobius"/>
    </source>
</evidence>
<dbReference type="InterPro" id="IPR001314">
    <property type="entry name" value="Peptidase_S1A"/>
</dbReference>
<feature type="transmembrane region" description="Helical" evidence="10">
    <location>
        <begin position="249"/>
        <end position="269"/>
    </location>
</feature>
<organism evidence="12 13">
    <name type="scientific">Tribolium castaneum</name>
    <name type="common">Red flour beetle</name>
    <dbReference type="NCBI Taxonomy" id="7070"/>
    <lineage>
        <taxon>Eukaryota</taxon>
        <taxon>Metazoa</taxon>
        <taxon>Ecdysozoa</taxon>
        <taxon>Arthropoda</taxon>
        <taxon>Hexapoda</taxon>
        <taxon>Insecta</taxon>
        <taxon>Pterygota</taxon>
        <taxon>Neoptera</taxon>
        <taxon>Endopterygota</taxon>
        <taxon>Coleoptera</taxon>
        <taxon>Polyphaga</taxon>
        <taxon>Cucujiformia</taxon>
        <taxon>Tenebrionidae</taxon>
        <taxon>Tenebrionidae incertae sedis</taxon>
        <taxon>Tribolium</taxon>
    </lineage>
</organism>
<reference evidence="12 13" key="1">
    <citation type="journal article" date="2008" name="Nature">
        <title>The genome of the model beetle and pest Tribolium castaneum.</title>
        <authorList>
            <consortium name="Tribolium Genome Sequencing Consortium"/>
            <person name="Richards S."/>
            <person name="Gibbs R.A."/>
            <person name="Weinstock G.M."/>
            <person name="Brown S.J."/>
            <person name="Denell R."/>
            <person name="Beeman R.W."/>
            <person name="Gibbs R."/>
            <person name="Beeman R.W."/>
            <person name="Brown S.J."/>
            <person name="Bucher G."/>
            <person name="Friedrich M."/>
            <person name="Grimmelikhuijzen C.J."/>
            <person name="Klingler M."/>
            <person name="Lorenzen M."/>
            <person name="Richards S."/>
            <person name="Roth S."/>
            <person name="Schroder R."/>
            <person name="Tautz D."/>
            <person name="Zdobnov E.M."/>
            <person name="Muzny D."/>
            <person name="Gibbs R.A."/>
            <person name="Weinstock G.M."/>
            <person name="Attaway T."/>
            <person name="Bell S."/>
            <person name="Buhay C.J."/>
            <person name="Chandrabose M.N."/>
            <person name="Chavez D."/>
            <person name="Clerk-Blankenburg K.P."/>
            <person name="Cree A."/>
            <person name="Dao M."/>
            <person name="Davis C."/>
            <person name="Chacko J."/>
            <person name="Dinh H."/>
            <person name="Dugan-Rocha S."/>
            <person name="Fowler G."/>
            <person name="Garner T.T."/>
            <person name="Garnes J."/>
            <person name="Gnirke A."/>
            <person name="Hawes A."/>
            <person name="Hernandez J."/>
            <person name="Hines S."/>
            <person name="Holder M."/>
            <person name="Hume J."/>
            <person name="Jhangiani S.N."/>
            <person name="Joshi V."/>
            <person name="Khan Z.M."/>
            <person name="Jackson L."/>
            <person name="Kovar C."/>
            <person name="Kowis A."/>
            <person name="Lee S."/>
            <person name="Lewis L.R."/>
            <person name="Margolis J."/>
            <person name="Morgan M."/>
            <person name="Nazareth L.V."/>
            <person name="Nguyen N."/>
            <person name="Okwuonu G."/>
            <person name="Parker D."/>
            <person name="Richards S."/>
            <person name="Ruiz S.J."/>
            <person name="Santibanez J."/>
            <person name="Savard J."/>
            <person name="Scherer S.E."/>
            <person name="Schneider B."/>
            <person name="Sodergren E."/>
            <person name="Tautz D."/>
            <person name="Vattahil S."/>
            <person name="Villasana D."/>
            <person name="White C.S."/>
            <person name="Wright R."/>
            <person name="Park Y."/>
            <person name="Beeman R.W."/>
            <person name="Lord J."/>
            <person name="Oppert B."/>
            <person name="Lorenzen M."/>
            <person name="Brown S."/>
            <person name="Wang L."/>
            <person name="Savard J."/>
            <person name="Tautz D."/>
            <person name="Richards S."/>
            <person name="Weinstock G."/>
            <person name="Gibbs R.A."/>
            <person name="Liu Y."/>
            <person name="Worley K."/>
            <person name="Weinstock G."/>
            <person name="Elsik C.G."/>
            <person name="Reese J.T."/>
            <person name="Elhaik E."/>
            <person name="Landan G."/>
            <person name="Graur D."/>
            <person name="Arensburger P."/>
            <person name="Atkinson P."/>
            <person name="Beeman R.W."/>
            <person name="Beidler J."/>
            <person name="Brown S.J."/>
            <person name="Demuth J.P."/>
            <person name="Drury D.W."/>
            <person name="Du Y.Z."/>
            <person name="Fujiwara H."/>
            <person name="Lorenzen M."/>
            <person name="Maselli V."/>
            <person name="Osanai M."/>
            <person name="Park Y."/>
            <person name="Robertson H.M."/>
            <person name="Tu Z."/>
            <person name="Wang J.J."/>
            <person name="Wang S."/>
            <person name="Richards S."/>
            <person name="Song H."/>
            <person name="Zhang L."/>
            <person name="Sodergren E."/>
            <person name="Werner D."/>
            <person name="Stanke M."/>
            <person name="Morgenstern B."/>
            <person name="Solovyev V."/>
            <person name="Kosarev P."/>
            <person name="Brown G."/>
            <person name="Chen H.C."/>
            <person name="Ermolaeva O."/>
            <person name="Hlavina W."/>
            <person name="Kapustin Y."/>
            <person name="Kiryutin B."/>
            <person name="Kitts P."/>
            <person name="Maglott D."/>
            <person name="Pruitt K."/>
            <person name="Sapojnikov V."/>
            <person name="Souvorov A."/>
            <person name="Mackey A.J."/>
            <person name="Waterhouse R.M."/>
            <person name="Wyder S."/>
            <person name="Zdobnov E.M."/>
            <person name="Zdobnov E.M."/>
            <person name="Wyder S."/>
            <person name="Kriventseva E.V."/>
            <person name="Kadowaki T."/>
            <person name="Bork P."/>
            <person name="Aranda M."/>
            <person name="Bao R."/>
            <person name="Beermann A."/>
            <person name="Berns N."/>
            <person name="Bolognesi R."/>
            <person name="Bonneton F."/>
            <person name="Bopp D."/>
            <person name="Brown S.J."/>
            <person name="Bucher G."/>
            <person name="Butts T."/>
            <person name="Chaumot A."/>
            <person name="Denell R.E."/>
            <person name="Ferrier D.E."/>
            <person name="Friedrich M."/>
            <person name="Gordon C.M."/>
            <person name="Jindra M."/>
            <person name="Klingler M."/>
            <person name="Lan Q."/>
            <person name="Lattorff H.M."/>
            <person name="Laudet V."/>
            <person name="von Levetsow C."/>
            <person name="Liu Z."/>
            <person name="Lutz R."/>
            <person name="Lynch J.A."/>
            <person name="da Fonseca R.N."/>
            <person name="Posnien N."/>
            <person name="Reuter R."/>
            <person name="Roth S."/>
            <person name="Savard J."/>
            <person name="Schinko J.B."/>
            <person name="Schmitt C."/>
            <person name="Schoppmeier M."/>
            <person name="Schroder R."/>
            <person name="Shippy T.D."/>
            <person name="Simonnet F."/>
            <person name="Marques-Souza H."/>
            <person name="Tautz D."/>
            <person name="Tomoyasu Y."/>
            <person name="Trauner J."/>
            <person name="Van der Zee M."/>
            <person name="Vervoort M."/>
            <person name="Wittkopp N."/>
            <person name="Wimmer E.A."/>
            <person name="Yang X."/>
            <person name="Jones A.K."/>
            <person name="Sattelle D.B."/>
            <person name="Ebert P.R."/>
            <person name="Nelson D."/>
            <person name="Scott J.G."/>
            <person name="Beeman R.W."/>
            <person name="Muthukrishnan S."/>
            <person name="Kramer K.J."/>
            <person name="Arakane Y."/>
            <person name="Beeman R.W."/>
            <person name="Zhu Q."/>
            <person name="Hogenkamp D."/>
            <person name="Dixit R."/>
            <person name="Oppert B."/>
            <person name="Jiang H."/>
            <person name="Zou Z."/>
            <person name="Marshall J."/>
            <person name="Elpidina E."/>
            <person name="Vinokurov K."/>
            <person name="Oppert C."/>
            <person name="Zou Z."/>
            <person name="Evans J."/>
            <person name="Lu Z."/>
            <person name="Zhao P."/>
            <person name="Sumathipala N."/>
            <person name="Altincicek B."/>
            <person name="Vilcinskas A."/>
            <person name="Williams M."/>
            <person name="Hultmark D."/>
            <person name="Hetru C."/>
            <person name="Jiang H."/>
            <person name="Grimmelikhuijzen C.J."/>
            <person name="Hauser F."/>
            <person name="Cazzamali G."/>
            <person name="Williamson M."/>
            <person name="Park Y."/>
            <person name="Li B."/>
            <person name="Tanaka Y."/>
            <person name="Predel R."/>
            <person name="Neupert S."/>
            <person name="Schachtner J."/>
            <person name="Verleyen P."/>
            <person name="Raible F."/>
            <person name="Bork P."/>
            <person name="Friedrich M."/>
            <person name="Walden K.K."/>
            <person name="Robertson H.M."/>
            <person name="Angeli S."/>
            <person name="Foret S."/>
            <person name="Bucher G."/>
            <person name="Schuetz S."/>
            <person name="Maleszka R."/>
            <person name="Wimmer E.A."/>
            <person name="Beeman R.W."/>
            <person name="Lorenzen M."/>
            <person name="Tomoyasu Y."/>
            <person name="Miller S.C."/>
            <person name="Grossmann D."/>
            <person name="Bucher G."/>
        </authorList>
    </citation>
    <scope>NUCLEOTIDE SEQUENCE [LARGE SCALE GENOMIC DNA]</scope>
    <source>
        <strain evidence="12 13">Georgia GA2</strain>
    </source>
</reference>
<feature type="transmembrane region" description="Helical" evidence="10">
    <location>
        <begin position="123"/>
        <end position="146"/>
    </location>
</feature>
<keyword evidence="13" id="KW-1185">Reference proteome</keyword>
<dbReference type="PANTHER" id="PTHR24260">
    <property type="match status" value="1"/>
</dbReference>
<dbReference type="CDD" id="cd00190">
    <property type="entry name" value="Tryp_SPc"/>
    <property type="match status" value="1"/>
</dbReference>
<keyword evidence="9" id="KW-0807">Transducer</keyword>
<dbReference type="GO" id="GO:0005549">
    <property type="term" value="F:odorant binding"/>
    <property type="evidence" value="ECO:0007669"/>
    <property type="project" value="InterPro"/>
</dbReference>
<name>A0A139WIC7_TRICA</name>
<dbReference type="GO" id="GO:0045087">
    <property type="term" value="P:innate immune response"/>
    <property type="evidence" value="ECO:0000318"/>
    <property type="project" value="GO_Central"/>
</dbReference>
<evidence type="ECO:0000256" key="4">
    <source>
        <dbReference type="ARBA" id="ARBA00022725"/>
    </source>
</evidence>
<evidence type="ECO:0000256" key="1">
    <source>
        <dbReference type="ARBA" id="ARBA00004141"/>
    </source>
</evidence>
<dbReference type="GO" id="GO:0004984">
    <property type="term" value="F:olfactory receptor activity"/>
    <property type="evidence" value="ECO:0007669"/>
    <property type="project" value="InterPro"/>
</dbReference>
<feature type="transmembrane region" description="Helical" evidence="10">
    <location>
        <begin position="36"/>
        <end position="53"/>
    </location>
</feature>
<dbReference type="GO" id="GO:0005615">
    <property type="term" value="C:extracellular space"/>
    <property type="evidence" value="ECO:0000318"/>
    <property type="project" value="GO_Central"/>
</dbReference>
<dbReference type="FunFam" id="2.40.10.10:FF:000068">
    <property type="entry name" value="transmembrane protease serine 2"/>
    <property type="match status" value="1"/>
</dbReference>
<evidence type="ECO:0000256" key="5">
    <source>
        <dbReference type="ARBA" id="ARBA00022989"/>
    </source>
</evidence>
<dbReference type="SUPFAM" id="SSF50494">
    <property type="entry name" value="Trypsin-like serine proteases"/>
    <property type="match status" value="1"/>
</dbReference>
<dbReference type="InterPro" id="IPR009003">
    <property type="entry name" value="Peptidase_S1_PA"/>
</dbReference>
<keyword evidence="8" id="KW-0675">Receptor</keyword>
<feature type="transmembrane region" description="Helical" evidence="10">
    <location>
        <begin position="166"/>
        <end position="192"/>
    </location>
</feature>
<evidence type="ECO:0000256" key="9">
    <source>
        <dbReference type="ARBA" id="ARBA00023224"/>
    </source>
</evidence>
<dbReference type="InterPro" id="IPR043504">
    <property type="entry name" value="Peptidase_S1_PA_chymotrypsin"/>
</dbReference>
<dbReference type="PRINTS" id="PR00722">
    <property type="entry name" value="CHYMOTRYPSIN"/>
</dbReference>
<dbReference type="PROSITE" id="PS50240">
    <property type="entry name" value="TRYPSIN_DOM"/>
    <property type="match status" value="1"/>
</dbReference>
<evidence type="ECO:0000256" key="8">
    <source>
        <dbReference type="ARBA" id="ARBA00023170"/>
    </source>
</evidence>
<dbReference type="Gene3D" id="2.40.10.10">
    <property type="entry name" value="Trypsin-like serine proteases"/>
    <property type="match status" value="1"/>
</dbReference>
<keyword evidence="6 10" id="KW-0472">Membrane</keyword>
<feature type="transmembrane region" description="Helical" evidence="10">
    <location>
        <begin position="369"/>
        <end position="387"/>
    </location>
</feature>
<keyword evidence="7" id="KW-1015">Disulfide bond</keyword>
<dbReference type="InterPro" id="IPR004117">
    <property type="entry name" value="7tm6_olfct_rcpt"/>
</dbReference>
<feature type="transmembrane region" description="Helical" evidence="10">
    <location>
        <begin position="281"/>
        <end position="299"/>
    </location>
</feature>
<keyword evidence="3 10" id="KW-0812">Transmembrane</keyword>
<dbReference type="GO" id="GO:0016020">
    <property type="term" value="C:membrane"/>
    <property type="evidence" value="ECO:0007669"/>
    <property type="project" value="UniProtKB-SubCell"/>
</dbReference>
<evidence type="ECO:0000313" key="13">
    <source>
        <dbReference type="Proteomes" id="UP000007266"/>
    </source>
</evidence>
<evidence type="ECO:0000256" key="6">
    <source>
        <dbReference type="ARBA" id="ARBA00023136"/>
    </source>
</evidence>
<keyword evidence="2" id="KW-0716">Sensory transduction</keyword>
<evidence type="ECO:0000256" key="2">
    <source>
        <dbReference type="ARBA" id="ARBA00022606"/>
    </source>
</evidence>
<reference evidence="12 13" key="2">
    <citation type="journal article" date="2010" name="Nucleic Acids Res.">
        <title>BeetleBase in 2010: revisions to provide comprehensive genomic information for Tribolium castaneum.</title>
        <authorList>
            <person name="Kim H.S."/>
            <person name="Murphy T."/>
            <person name="Xia J."/>
            <person name="Caragea D."/>
            <person name="Park Y."/>
            <person name="Beeman R.W."/>
            <person name="Lorenzen M.D."/>
            <person name="Butcher S."/>
            <person name="Manak J.R."/>
            <person name="Brown S.J."/>
        </authorList>
    </citation>
    <scope>GENOME REANNOTATION</scope>
    <source>
        <strain evidence="12 13">Georgia GA2</strain>
    </source>
</reference>
<dbReference type="Proteomes" id="UP000007266">
    <property type="component" value="Linkage group 5"/>
</dbReference>
<keyword evidence="4" id="KW-0552">Olfaction</keyword>
<dbReference type="Pfam" id="PF00089">
    <property type="entry name" value="Trypsin"/>
    <property type="match status" value="1"/>
</dbReference>
<feature type="domain" description="Peptidase S1" evidence="11">
    <location>
        <begin position="404"/>
        <end position="640"/>
    </location>
</feature>
<gene>
    <name evidence="12" type="primary">AUGUSTUS-3.0.2_34680</name>
    <name evidence="12" type="ORF">TcasGA2_TC034680</name>
</gene>
<dbReference type="FunCoup" id="A0A139WIC7">
    <property type="interactions" value="43"/>
</dbReference>
<comment type="subcellular location">
    <subcellularLocation>
        <location evidence="1">Membrane</location>
        <topology evidence="1">Multi-pass membrane protein</topology>
    </subcellularLocation>
</comment>
<dbReference type="EMBL" id="KQ971342">
    <property type="protein sequence ID" value="KYB27507.1"/>
    <property type="molecule type" value="Genomic_DNA"/>
</dbReference>
<dbReference type="SMART" id="SM00020">
    <property type="entry name" value="Tryp_SPc"/>
    <property type="match status" value="1"/>
</dbReference>
<dbReference type="GO" id="GO:0007165">
    <property type="term" value="P:signal transduction"/>
    <property type="evidence" value="ECO:0007669"/>
    <property type="project" value="UniProtKB-KW"/>
</dbReference>
<dbReference type="PANTHER" id="PTHR24260:SF136">
    <property type="entry name" value="GH08193P-RELATED"/>
    <property type="match status" value="1"/>
</dbReference>
<evidence type="ECO:0000313" key="12">
    <source>
        <dbReference type="EMBL" id="KYB27507.1"/>
    </source>
</evidence>
<accession>A0A139WIC7</accession>
<dbReference type="InterPro" id="IPR001254">
    <property type="entry name" value="Trypsin_dom"/>
</dbReference>
<dbReference type="Pfam" id="PF02949">
    <property type="entry name" value="7tm_6"/>
    <property type="match status" value="1"/>
</dbReference>
<dbReference type="InParanoid" id="A0A139WIC7"/>
<evidence type="ECO:0000256" key="3">
    <source>
        <dbReference type="ARBA" id="ARBA00022692"/>
    </source>
</evidence>
<dbReference type="GO" id="GO:0004252">
    <property type="term" value="F:serine-type endopeptidase activity"/>
    <property type="evidence" value="ECO:0007669"/>
    <property type="project" value="InterPro"/>
</dbReference>
<dbReference type="GO" id="GO:0006508">
    <property type="term" value="P:proteolysis"/>
    <property type="evidence" value="ECO:0007669"/>
    <property type="project" value="InterPro"/>
</dbReference>
<proteinExistence type="predicted"/>
<sequence>MESKSLRSYFDTSLKCYHLYGLTTNSSRIRRFFTTYVLYPLMLSLYAMVLYNLRFKHHHIFEFAEVSVSATTFGNILIRKSLVVFSGSLNENVIDKHDQFWKYDSFSKTIAARCYRSMDLCQMLINFIMIGTTISIVVHCSLPLFLKDLLLPQSSWIPGNSSIARIVLYIMEIIVYIECLILMEMFDGLYLLMTVNLKVQFMLLRKAIESINVEKEDDEKCWQKMKDYCKYHKFLLSMHKTINKMYSQFFLYQYLLTIWGTCTTLFVIYNKSSTLAQITESVFIGSIINTLLIIIFIPASEIEIEAEKVAFAIYGIDWYNSKSLRIQKFVLFWLMHAQIPVQMSGAGMLNITRSQMLQIQRIGYSLSTLLSKLSMNFVLLFAFFTFWNKNAWGLIHGNFIEGRIIGGDVAKAAQFPFMASLEIKASTSAYFCAGALIHKNWILTSALCLYQANNVTVNLGSNSLNAYDPNRIQRFVESSKSTIIIHPDFNATSLQNDIGLIYIKTEIPLSENVQTIKLASINLPTLLKATALGWGQTSDANSTLAQDLQFVTVEIITNLECQAIFGSQITDSMVCVKGKDNEGPCYGDTGGPLVIRPLGSSVLEHVGLSTFFSGNGCESKDPSGYTRTYPYVDWIKDTINKK</sequence>
<evidence type="ECO:0000256" key="7">
    <source>
        <dbReference type="ARBA" id="ARBA00023157"/>
    </source>
</evidence>
<dbReference type="STRING" id="7070.A0A139WIC7"/>
<protein>
    <recommendedName>
        <fullName evidence="11">Peptidase S1 domain-containing protein</fullName>
    </recommendedName>
</protein>
<dbReference type="InterPro" id="IPR051333">
    <property type="entry name" value="CLIP_Serine_Protease"/>
</dbReference>
<dbReference type="AlphaFoldDB" id="A0A139WIC7"/>
<evidence type="ECO:0000259" key="11">
    <source>
        <dbReference type="PROSITE" id="PS50240"/>
    </source>
</evidence>
<keyword evidence="5 10" id="KW-1133">Transmembrane helix</keyword>